<name>A0ABW9F570_9FIRM</name>
<dbReference type="Proteomes" id="UP001629536">
    <property type="component" value="Unassembled WGS sequence"/>
</dbReference>
<evidence type="ECO:0000313" key="2">
    <source>
        <dbReference type="Proteomes" id="UP001629536"/>
    </source>
</evidence>
<dbReference type="RefSeq" id="WP_408105030.1">
    <property type="nucleotide sequence ID" value="NZ_JBFNFH010000002.1"/>
</dbReference>
<evidence type="ECO:0000313" key="1">
    <source>
        <dbReference type="EMBL" id="MFM1524308.1"/>
    </source>
</evidence>
<comment type="caution">
    <text evidence="1">The sequence shown here is derived from an EMBL/GenBank/DDBJ whole genome shotgun (WGS) entry which is preliminary data.</text>
</comment>
<organism evidence="1 2">
    <name type="scientific">Helcococcus bovis</name>
    <dbReference type="NCBI Taxonomy" id="3153252"/>
    <lineage>
        <taxon>Bacteria</taxon>
        <taxon>Bacillati</taxon>
        <taxon>Bacillota</taxon>
        <taxon>Tissierellia</taxon>
        <taxon>Tissierellales</taxon>
        <taxon>Peptoniphilaceae</taxon>
        <taxon>Helcococcus</taxon>
    </lineage>
</organism>
<protein>
    <submittedName>
        <fullName evidence="1">Uncharacterized protein</fullName>
    </submittedName>
</protein>
<keyword evidence="2" id="KW-1185">Reference proteome</keyword>
<gene>
    <name evidence="1" type="ORF">ABGF40_01310</name>
</gene>
<sequence length="82" mass="9313">MTVGELLLTNKDKYTKAFLIQNDKETNKAVFTQVKDENVAKDLIDVEAKDYFLLDKVAINEIFGNADELEITEDDKVFVIGI</sequence>
<reference evidence="1 2" key="1">
    <citation type="journal article" date="2024" name="Front. Microbiol.">
        <title>Pangenomic and biochemical analyses of Helcococcus ovis reveal widespread tetracycline resistance and a novel bacterial species, Helcococcus bovis.</title>
        <authorList>
            <person name="Cunha F."/>
            <person name="Zhai Y."/>
            <person name="Casaro S."/>
            <person name="Jones K.L."/>
            <person name="Hernandez M."/>
            <person name="Bisinotto R.S."/>
            <person name="Kariyawasam S."/>
            <person name="Brown M.B."/>
            <person name="Phillips A."/>
            <person name="Jeong K.C."/>
            <person name="Galvao K.N."/>
        </authorList>
    </citation>
    <scope>NUCLEOTIDE SEQUENCE [LARGE SCALE GENOMIC DNA]</scope>
    <source>
        <strain evidence="1 2">KG197</strain>
    </source>
</reference>
<proteinExistence type="predicted"/>
<dbReference type="EMBL" id="JBFNFH010000002">
    <property type="protein sequence ID" value="MFM1524308.1"/>
    <property type="molecule type" value="Genomic_DNA"/>
</dbReference>
<accession>A0ABW9F570</accession>